<dbReference type="Gene3D" id="3.50.50.60">
    <property type="entry name" value="FAD/NAD(P)-binding domain"/>
    <property type="match status" value="1"/>
</dbReference>
<dbReference type="InterPro" id="IPR036188">
    <property type="entry name" value="FAD/NAD-bd_sf"/>
</dbReference>
<evidence type="ECO:0000259" key="1">
    <source>
        <dbReference type="Pfam" id="PF01593"/>
    </source>
</evidence>
<reference evidence="2" key="1">
    <citation type="submission" date="2008-03" db="EMBL/GenBank/DDBJ databases">
        <title>Complete sequence of Thermoproteus neutrophilus V24Sta.</title>
        <authorList>
            <consortium name="US DOE Joint Genome Institute"/>
            <person name="Copeland A."/>
            <person name="Lucas S."/>
            <person name="Lapidus A."/>
            <person name="Glavina del Rio T."/>
            <person name="Dalin E."/>
            <person name="Tice H."/>
            <person name="Bruce D."/>
            <person name="Goodwin L."/>
            <person name="Pitluck S."/>
            <person name="Sims D."/>
            <person name="Brettin T."/>
            <person name="Detter J.C."/>
            <person name="Han C."/>
            <person name="Kuske C.R."/>
            <person name="Schmutz J."/>
            <person name="Larimer F."/>
            <person name="Land M."/>
            <person name="Hauser L."/>
            <person name="Kyrpides N."/>
            <person name="Mikhailova N."/>
            <person name="Biddle J.F."/>
            <person name="Zhang Z."/>
            <person name="Fitz-Gibbon S.T."/>
            <person name="Lowe T.M."/>
            <person name="Saltikov C."/>
            <person name="House C.H."/>
            <person name="Richardson P."/>
        </authorList>
    </citation>
    <scope>NUCLEOTIDE SEQUENCE [LARGE SCALE GENOMIC DNA]</scope>
    <source>
        <strain evidence="2">V24Sta</strain>
    </source>
</reference>
<dbReference type="GO" id="GO:0050660">
    <property type="term" value="F:flavin adenine dinucleotide binding"/>
    <property type="evidence" value="ECO:0007669"/>
    <property type="project" value="TreeGrafter"/>
</dbReference>
<accession>B1YCB5</accession>
<dbReference type="SUPFAM" id="SSF51905">
    <property type="entry name" value="FAD/NAD(P)-binding domain"/>
    <property type="match status" value="1"/>
</dbReference>
<dbReference type="GO" id="GO:0016491">
    <property type="term" value="F:oxidoreductase activity"/>
    <property type="evidence" value="ECO:0007669"/>
    <property type="project" value="InterPro"/>
</dbReference>
<evidence type="ECO:0000313" key="2">
    <source>
        <dbReference type="EMBL" id="ACB39428.1"/>
    </source>
</evidence>
<dbReference type="GO" id="GO:0008767">
    <property type="term" value="F:UDP-galactopyranose mutase activity"/>
    <property type="evidence" value="ECO:0007669"/>
    <property type="project" value="TreeGrafter"/>
</dbReference>
<dbReference type="EMBL" id="CP001014">
    <property type="protein sequence ID" value="ACB39428.1"/>
    <property type="molecule type" value="Genomic_DNA"/>
</dbReference>
<name>B1YCB5_PYRNV</name>
<feature type="domain" description="Amine oxidase" evidence="1">
    <location>
        <begin position="222"/>
        <end position="441"/>
    </location>
</feature>
<keyword evidence="3" id="KW-1185">Reference proteome</keyword>
<dbReference type="KEGG" id="tne:Tneu_0481"/>
<dbReference type="Pfam" id="PF01593">
    <property type="entry name" value="Amino_oxidase"/>
    <property type="match status" value="1"/>
</dbReference>
<dbReference type="eggNOG" id="arCOG01522">
    <property type="taxonomic scope" value="Archaea"/>
</dbReference>
<sequence>MLINSLEFFGVVRCIILGGGFTGVLIAGNLRGCLVLEKSTYDRRGGLLRTEIIHGFAFDIGGTHIIYSRDGEALSGLLSLVDGVVRGVRRAFVYFRGRFVPYPFENGLWVLEPGDRAEALVSFMETWMGRSGEWRPSNLREWVYGFFGRWLADNYLAPYNEKIWKRPLEEIDVDWVYIPGRLPVPDWRDVARSAAGVETVGYREQSVFYYPASGGIQALYDGALKRALASGSEVAWGVEVRELRRVGGRWVVNGRYEAEVVVATIPLPRLVEAVASPTPPEEVYRAVGRLDWNAVAVVGVALEGPAPDQHWVYVPDRGVVFHRYAWISNYSPANAPPGRSAVIAEVTIPKGRPVDLEKIKGEVLEGFERLGILEGRRVLFTEAWLHPFGYPVYTRGHREAREVVQRWLEEVGIFTAGRWGAWHYWNMDKVYTNAKQTAEKIEKIKLGEIQ</sequence>
<dbReference type="AlphaFoldDB" id="B1YCB5"/>
<protein>
    <recommendedName>
        <fullName evidence="1">Amine oxidase domain-containing protein</fullName>
    </recommendedName>
</protein>
<dbReference type="HOGENOM" id="CLU_026719_2_1_2"/>
<dbReference type="STRING" id="444157.Tneu_0481"/>
<dbReference type="InterPro" id="IPR002937">
    <property type="entry name" value="Amino_oxidase"/>
</dbReference>
<proteinExistence type="predicted"/>
<organism evidence="2 3">
    <name type="scientific">Pyrobaculum neutrophilum (strain DSM 2338 / JCM 9278 / NBRC 100436 / V24Sta)</name>
    <name type="common">Thermoproteus neutrophilus</name>
    <dbReference type="NCBI Taxonomy" id="444157"/>
    <lineage>
        <taxon>Archaea</taxon>
        <taxon>Thermoproteota</taxon>
        <taxon>Thermoprotei</taxon>
        <taxon>Thermoproteales</taxon>
        <taxon>Thermoproteaceae</taxon>
        <taxon>Pyrobaculum</taxon>
    </lineage>
</organism>
<evidence type="ECO:0000313" key="3">
    <source>
        <dbReference type="Proteomes" id="UP000001694"/>
    </source>
</evidence>
<dbReference type="Proteomes" id="UP000001694">
    <property type="component" value="Chromosome"/>
</dbReference>
<dbReference type="GO" id="GO:0005829">
    <property type="term" value="C:cytosol"/>
    <property type="evidence" value="ECO:0007669"/>
    <property type="project" value="TreeGrafter"/>
</dbReference>
<dbReference type="PANTHER" id="PTHR21197:SF0">
    <property type="entry name" value="UDP-GALACTOPYRANOSE MUTASE"/>
    <property type="match status" value="1"/>
</dbReference>
<dbReference type="PANTHER" id="PTHR21197">
    <property type="entry name" value="UDP-GALACTOPYRANOSE MUTASE"/>
    <property type="match status" value="1"/>
</dbReference>
<gene>
    <name evidence="2" type="ordered locus">Tneu_0481</name>
</gene>